<evidence type="ECO:0000256" key="1">
    <source>
        <dbReference type="SAM" id="MobiDB-lite"/>
    </source>
</evidence>
<feature type="compositionally biased region" description="Acidic residues" evidence="1">
    <location>
        <begin position="1"/>
        <end position="10"/>
    </location>
</feature>
<dbReference type="EMBL" id="BAABFR010000112">
    <property type="protein sequence ID" value="GAA4403680.1"/>
    <property type="molecule type" value="Genomic_DNA"/>
</dbReference>
<name>A0ABP8KC41_9ACTN</name>
<dbReference type="Proteomes" id="UP001500635">
    <property type="component" value="Unassembled WGS sequence"/>
</dbReference>
<proteinExistence type="predicted"/>
<evidence type="ECO:0000313" key="2">
    <source>
        <dbReference type="EMBL" id="GAA4403680.1"/>
    </source>
</evidence>
<protein>
    <submittedName>
        <fullName evidence="2">DUF2971 domain-containing protein</fullName>
    </submittedName>
</protein>
<gene>
    <name evidence="2" type="ORF">GCM10023147_45420</name>
</gene>
<sequence length="365" mass="39132">MTDTTDGEPDQEAHAQDGVPTQQQTSSEQVRRPLGGGDPGGNVYHYTSAAGLVGIVNSRRDADVSRRLTFFASDVLGMNDISELAFGLEIVREHAERLAQGGEQQEFFESWLPILEKYLGTPTLDTLRVAPRPCVCAVSFTSGDDLLSQWVTYGSGGGFAIGLAPETLRGATYTSSNIRTAEPKTFKCSLGRVYYGEDARAQSAEIPLFTSAGAQALAAVTGLQGMVSAFQALMTRVKDPQHRPAPAVVEHASAAMAISIAAWYKHDAFKPEQEWRLLVGGGSRGDLAELLSGNHPPEFRAAGLRLLPYRPVTTTAVADQPVIRDLVVGPAPDQVPLVHAAQQLLLANGHDPSVVRASTIPYRGW</sequence>
<feature type="region of interest" description="Disordered" evidence="1">
    <location>
        <begin position="1"/>
        <end position="41"/>
    </location>
</feature>
<feature type="compositionally biased region" description="Polar residues" evidence="1">
    <location>
        <begin position="19"/>
        <end position="28"/>
    </location>
</feature>
<organism evidence="2 3">
    <name type="scientific">Tsukamurella soli</name>
    <dbReference type="NCBI Taxonomy" id="644556"/>
    <lineage>
        <taxon>Bacteria</taxon>
        <taxon>Bacillati</taxon>
        <taxon>Actinomycetota</taxon>
        <taxon>Actinomycetes</taxon>
        <taxon>Mycobacteriales</taxon>
        <taxon>Tsukamurellaceae</taxon>
        <taxon>Tsukamurella</taxon>
    </lineage>
</organism>
<comment type="caution">
    <text evidence="2">The sequence shown here is derived from an EMBL/GenBank/DDBJ whole genome shotgun (WGS) entry which is preliminary data.</text>
</comment>
<dbReference type="Pfam" id="PF11185">
    <property type="entry name" value="DUF2971"/>
    <property type="match status" value="1"/>
</dbReference>
<keyword evidence="3" id="KW-1185">Reference proteome</keyword>
<accession>A0ABP8KC41</accession>
<dbReference type="InterPro" id="IPR021352">
    <property type="entry name" value="DUF2971"/>
</dbReference>
<reference evidence="3" key="1">
    <citation type="journal article" date="2019" name="Int. J. Syst. Evol. Microbiol.">
        <title>The Global Catalogue of Microorganisms (GCM) 10K type strain sequencing project: providing services to taxonomists for standard genome sequencing and annotation.</title>
        <authorList>
            <consortium name="The Broad Institute Genomics Platform"/>
            <consortium name="The Broad Institute Genome Sequencing Center for Infectious Disease"/>
            <person name="Wu L."/>
            <person name="Ma J."/>
        </authorList>
    </citation>
    <scope>NUCLEOTIDE SEQUENCE [LARGE SCALE GENOMIC DNA]</scope>
    <source>
        <strain evidence="3">JCM 17688</strain>
    </source>
</reference>
<evidence type="ECO:0000313" key="3">
    <source>
        <dbReference type="Proteomes" id="UP001500635"/>
    </source>
</evidence>
<dbReference type="RefSeq" id="WP_345000450.1">
    <property type="nucleotide sequence ID" value="NZ_BAABFR010000112.1"/>
</dbReference>